<evidence type="ECO:0000313" key="16">
    <source>
        <dbReference type="Proteomes" id="UP001329430"/>
    </source>
</evidence>
<evidence type="ECO:0000256" key="7">
    <source>
        <dbReference type="ARBA" id="ARBA00022824"/>
    </source>
</evidence>
<keyword evidence="7" id="KW-0256">Endoplasmic reticulum</keyword>
<dbReference type="SUPFAM" id="SSF48264">
    <property type="entry name" value="Cytochrome P450"/>
    <property type="match status" value="1"/>
</dbReference>
<dbReference type="PANTHER" id="PTHR24292:SF54">
    <property type="entry name" value="CYP9F3-RELATED"/>
    <property type="match status" value="1"/>
</dbReference>
<comment type="caution">
    <text evidence="15">The sequence shown here is derived from an EMBL/GenBank/DDBJ whole genome shotgun (WGS) entry which is preliminary data.</text>
</comment>
<evidence type="ECO:0000256" key="14">
    <source>
        <dbReference type="RuleBase" id="RU000461"/>
    </source>
</evidence>
<dbReference type="Pfam" id="PF00067">
    <property type="entry name" value="p450"/>
    <property type="match status" value="1"/>
</dbReference>
<dbReference type="InterPro" id="IPR002401">
    <property type="entry name" value="Cyt_P450_E_grp-I"/>
</dbReference>
<dbReference type="GO" id="GO:0016705">
    <property type="term" value="F:oxidoreductase activity, acting on paired donors, with incorporation or reduction of molecular oxygen"/>
    <property type="evidence" value="ECO:0007669"/>
    <property type="project" value="InterPro"/>
</dbReference>
<evidence type="ECO:0000256" key="10">
    <source>
        <dbReference type="ARBA" id="ARBA00023004"/>
    </source>
</evidence>
<reference evidence="15 16" key="1">
    <citation type="journal article" date="2024" name="Insects">
        <title>An Improved Chromosome-Level Genome Assembly of the Firefly Pyrocoelia pectoralis.</title>
        <authorList>
            <person name="Fu X."/>
            <person name="Meyer-Rochow V.B."/>
            <person name="Ballantyne L."/>
            <person name="Zhu X."/>
        </authorList>
    </citation>
    <scope>NUCLEOTIDE SEQUENCE [LARGE SCALE GENOMIC DNA]</scope>
    <source>
        <strain evidence="15">XCY_ONT2</strain>
    </source>
</reference>
<evidence type="ECO:0000256" key="13">
    <source>
        <dbReference type="PIRSR" id="PIRSR602401-1"/>
    </source>
</evidence>
<evidence type="ECO:0000256" key="9">
    <source>
        <dbReference type="ARBA" id="ARBA00023002"/>
    </source>
</evidence>
<dbReference type="InterPro" id="IPR036396">
    <property type="entry name" value="Cyt_P450_sf"/>
</dbReference>
<dbReference type="InterPro" id="IPR050476">
    <property type="entry name" value="Insect_CytP450_Detox"/>
</dbReference>
<keyword evidence="16" id="KW-1185">Reference proteome</keyword>
<evidence type="ECO:0000256" key="4">
    <source>
        <dbReference type="ARBA" id="ARBA00010617"/>
    </source>
</evidence>
<keyword evidence="11 14" id="KW-0503">Monooxygenase</keyword>
<evidence type="ECO:0000256" key="2">
    <source>
        <dbReference type="ARBA" id="ARBA00004174"/>
    </source>
</evidence>
<dbReference type="PANTHER" id="PTHR24292">
    <property type="entry name" value="CYTOCHROME P450"/>
    <property type="match status" value="1"/>
</dbReference>
<dbReference type="GO" id="GO:0005789">
    <property type="term" value="C:endoplasmic reticulum membrane"/>
    <property type="evidence" value="ECO:0007669"/>
    <property type="project" value="UniProtKB-SubCell"/>
</dbReference>
<keyword evidence="6 13" id="KW-0479">Metal-binding</keyword>
<keyword evidence="9 14" id="KW-0560">Oxidoreductase</keyword>
<keyword evidence="12" id="KW-0472">Membrane</keyword>
<dbReference type="PRINTS" id="PR00385">
    <property type="entry name" value="P450"/>
</dbReference>
<keyword evidence="8" id="KW-0492">Microsome</keyword>
<dbReference type="CDD" id="cd11056">
    <property type="entry name" value="CYP6-like"/>
    <property type="match status" value="1"/>
</dbReference>
<evidence type="ECO:0000256" key="1">
    <source>
        <dbReference type="ARBA" id="ARBA00001971"/>
    </source>
</evidence>
<protein>
    <recommendedName>
        <fullName evidence="17">Cytochrome P450</fullName>
    </recommendedName>
</protein>
<dbReference type="Proteomes" id="UP001329430">
    <property type="component" value="Chromosome 5"/>
</dbReference>
<dbReference type="InterPro" id="IPR001128">
    <property type="entry name" value="Cyt_P450"/>
</dbReference>
<keyword evidence="5 13" id="KW-0349">Heme</keyword>
<dbReference type="Gene3D" id="1.10.630.10">
    <property type="entry name" value="Cytochrome P450"/>
    <property type="match status" value="1"/>
</dbReference>
<evidence type="ECO:0000256" key="12">
    <source>
        <dbReference type="ARBA" id="ARBA00023136"/>
    </source>
</evidence>
<evidence type="ECO:0000256" key="5">
    <source>
        <dbReference type="ARBA" id="ARBA00022617"/>
    </source>
</evidence>
<name>A0AAN7V8A8_9COLE</name>
<comment type="similarity">
    <text evidence="4 14">Belongs to the cytochrome P450 family.</text>
</comment>
<organism evidence="15 16">
    <name type="scientific">Pyrocoelia pectoralis</name>
    <dbReference type="NCBI Taxonomy" id="417401"/>
    <lineage>
        <taxon>Eukaryota</taxon>
        <taxon>Metazoa</taxon>
        <taxon>Ecdysozoa</taxon>
        <taxon>Arthropoda</taxon>
        <taxon>Hexapoda</taxon>
        <taxon>Insecta</taxon>
        <taxon>Pterygota</taxon>
        <taxon>Neoptera</taxon>
        <taxon>Endopterygota</taxon>
        <taxon>Coleoptera</taxon>
        <taxon>Polyphaga</taxon>
        <taxon>Elateriformia</taxon>
        <taxon>Elateroidea</taxon>
        <taxon>Lampyridae</taxon>
        <taxon>Lampyrinae</taxon>
        <taxon>Pyrocoelia</taxon>
    </lineage>
</organism>
<dbReference type="GO" id="GO:0020037">
    <property type="term" value="F:heme binding"/>
    <property type="evidence" value="ECO:0007669"/>
    <property type="project" value="InterPro"/>
</dbReference>
<dbReference type="GO" id="GO:0004497">
    <property type="term" value="F:monooxygenase activity"/>
    <property type="evidence" value="ECO:0007669"/>
    <property type="project" value="UniProtKB-KW"/>
</dbReference>
<dbReference type="PRINTS" id="PR00463">
    <property type="entry name" value="EP450I"/>
</dbReference>
<keyword evidence="10 13" id="KW-0408">Iron</keyword>
<evidence type="ECO:0000313" key="15">
    <source>
        <dbReference type="EMBL" id="KAK5643740.1"/>
    </source>
</evidence>
<evidence type="ECO:0008006" key="17">
    <source>
        <dbReference type="Google" id="ProtNLM"/>
    </source>
</evidence>
<dbReference type="InterPro" id="IPR017972">
    <property type="entry name" value="Cyt_P450_CS"/>
</dbReference>
<dbReference type="PROSITE" id="PS00086">
    <property type="entry name" value="CYTOCHROME_P450"/>
    <property type="match status" value="1"/>
</dbReference>
<comment type="cofactor">
    <cofactor evidence="1 13">
        <name>heme</name>
        <dbReference type="ChEBI" id="CHEBI:30413"/>
    </cofactor>
</comment>
<dbReference type="FunFam" id="1.10.630.10:FF:000182">
    <property type="entry name" value="Cytochrome P450 3A4"/>
    <property type="match status" value="1"/>
</dbReference>
<sequence>MKAMFALIKETSQQYVSYLKSQGNEVIEVQLKDIFERFTIDVITNVAFGIKTDSLSDRNNTFYTLGKKIAQQTGIKGFILFNAFPAALSKLIRVPVYSKEIREFFTAIVNESIELREKSNIIRPDVLHLLMESRKGPMKVEEEIKDIPDEGFAVVEESGYDQGIEQIKMTNEMITAQALIFFLAGFETISMLLSHTIYELVINPDIQQKLRKELEETLLKSQGKLTYESVMRMQYLDMIISETLRKWPPFVVSDRKSTKPYVIEAKHPGESDVHVEKDSIIFIPTYCIQMDPNNFSNPDKYDPERFSPENRKKIKECTYIPFGFGPRNCIGSRFALMEAKLALVEIIENFEIVRISKSQIPLVIGKRSYNLVPDCGFWVGLKPR</sequence>
<comment type="subcellular location">
    <subcellularLocation>
        <location evidence="3">Endoplasmic reticulum membrane</location>
        <topology evidence="3">Peripheral membrane protein</topology>
    </subcellularLocation>
    <subcellularLocation>
        <location evidence="2">Microsome membrane</location>
        <topology evidence="2">Peripheral membrane protein</topology>
    </subcellularLocation>
</comment>
<evidence type="ECO:0000256" key="8">
    <source>
        <dbReference type="ARBA" id="ARBA00022848"/>
    </source>
</evidence>
<dbReference type="GO" id="GO:0005506">
    <property type="term" value="F:iron ion binding"/>
    <property type="evidence" value="ECO:0007669"/>
    <property type="project" value="InterPro"/>
</dbReference>
<evidence type="ECO:0000256" key="11">
    <source>
        <dbReference type="ARBA" id="ARBA00023033"/>
    </source>
</evidence>
<proteinExistence type="inferred from homology"/>
<evidence type="ECO:0000256" key="3">
    <source>
        <dbReference type="ARBA" id="ARBA00004406"/>
    </source>
</evidence>
<accession>A0AAN7V8A8</accession>
<feature type="binding site" description="axial binding residue" evidence="13">
    <location>
        <position position="329"/>
    </location>
    <ligand>
        <name>heme</name>
        <dbReference type="ChEBI" id="CHEBI:30413"/>
    </ligand>
    <ligandPart>
        <name>Fe</name>
        <dbReference type="ChEBI" id="CHEBI:18248"/>
    </ligandPart>
</feature>
<gene>
    <name evidence="15" type="ORF">RI129_007585</name>
</gene>
<dbReference type="EMBL" id="JAVRBK010000005">
    <property type="protein sequence ID" value="KAK5643740.1"/>
    <property type="molecule type" value="Genomic_DNA"/>
</dbReference>
<evidence type="ECO:0000256" key="6">
    <source>
        <dbReference type="ARBA" id="ARBA00022723"/>
    </source>
</evidence>
<dbReference type="AlphaFoldDB" id="A0AAN7V8A8"/>